<dbReference type="InterPro" id="IPR014748">
    <property type="entry name" value="Enoyl-CoA_hydra_C"/>
</dbReference>
<name>A0ABX0C3A8_9PSEU</name>
<comment type="caution">
    <text evidence="2">The sequence shown here is derived from an EMBL/GenBank/DDBJ whole genome shotgun (WGS) entry which is preliminary data.</text>
</comment>
<reference evidence="2 3" key="1">
    <citation type="submission" date="2020-01" db="EMBL/GenBank/DDBJ databases">
        <title>Insect and environment-associated Actinomycetes.</title>
        <authorList>
            <person name="Currrie C."/>
            <person name="Chevrette M."/>
            <person name="Carlson C."/>
            <person name="Stubbendieck R."/>
            <person name="Wendt-Pienkowski E."/>
        </authorList>
    </citation>
    <scope>NUCLEOTIDE SEQUENCE [LARGE SCALE GENOMIC DNA]</scope>
    <source>
        <strain evidence="2 3">SID8386</strain>
    </source>
</reference>
<organism evidence="2 3">
    <name type="scientific">Amycolatopsis rubida</name>
    <dbReference type="NCBI Taxonomy" id="112413"/>
    <lineage>
        <taxon>Bacteria</taxon>
        <taxon>Bacillati</taxon>
        <taxon>Actinomycetota</taxon>
        <taxon>Actinomycetes</taxon>
        <taxon>Pseudonocardiales</taxon>
        <taxon>Pseudonocardiaceae</taxon>
        <taxon>Amycolatopsis</taxon>
    </lineage>
</organism>
<dbReference type="InterPro" id="IPR029045">
    <property type="entry name" value="ClpP/crotonase-like_dom_sf"/>
</dbReference>
<sequence>MSGVAEVLIDDPRTRNALGTAVLHGIAASVEELSTQDETRVIVLAGAGGTFSSGGNLKEDAPVEDVIAATMRVYAAIAQSPKPVLARVEGNCLGLAVGIMAACDLAIAARETRFALPEPHMGQAPTMAAAIIVPRLRPADANQLLLTGAAFGGDHAYRIGLVNASVPAVELANEQQQWIECLVDGGPVALAACKELVRTMATAERSDALQKAAALTVELADSSEAREGALAFRERRLPAWQETLRDKEIP</sequence>
<dbReference type="Gene3D" id="3.90.226.10">
    <property type="entry name" value="2-enoyl-CoA Hydratase, Chain A, domain 1"/>
    <property type="match status" value="1"/>
</dbReference>
<evidence type="ECO:0000313" key="2">
    <source>
        <dbReference type="EMBL" id="NEC61079.1"/>
    </source>
</evidence>
<dbReference type="InterPro" id="IPR051683">
    <property type="entry name" value="Enoyl-CoA_Hydratase/Isomerase"/>
</dbReference>
<dbReference type="RefSeq" id="WP_067587671.1">
    <property type="nucleotide sequence ID" value="NZ_JAAGNC010000189.1"/>
</dbReference>
<proteinExistence type="inferred from homology"/>
<dbReference type="PANTHER" id="PTHR42964:SF1">
    <property type="entry name" value="POLYKETIDE BIOSYNTHESIS ENOYL-COA HYDRATASE PKSH-RELATED"/>
    <property type="match status" value="1"/>
</dbReference>
<dbReference type="SUPFAM" id="SSF52096">
    <property type="entry name" value="ClpP/crotonase"/>
    <property type="match status" value="1"/>
</dbReference>
<dbReference type="Proteomes" id="UP000470404">
    <property type="component" value="Unassembled WGS sequence"/>
</dbReference>
<dbReference type="CDD" id="cd06558">
    <property type="entry name" value="crotonase-like"/>
    <property type="match status" value="1"/>
</dbReference>
<comment type="similarity">
    <text evidence="1">Belongs to the enoyl-CoA hydratase/isomerase family.</text>
</comment>
<dbReference type="EMBL" id="JAAGNC010000189">
    <property type="protein sequence ID" value="NEC61079.1"/>
    <property type="molecule type" value="Genomic_DNA"/>
</dbReference>
<keyword evidence="3" id="KW-1185">Reference proteome</keyword>
<dbReference type="Pfam" id="PF00378">
    <property type="entry name" value="ECH_1"/>
    <property type="match status" value="1"/>
</dbReference>
<dbReference type="PANTHER" id="PTHR42964">
    <property type="entry name" value="ENOYL-COA HYDRATASE"/>
    <property type="match status" value="1"/>
</dbReference>
<dbReference type="InterPro" id="IPR001753">
    <property type="entry name" value="Enoyl-CoA_hydra/iso"/>
</dbReference>
<protein>
    <submittedName>
        <fullName evidence="2">Enoyl-CoA hydratase/isomerase family protein</fullName>
    </submittedName>
</protein>
<evidence type="ECO:0000256" key="1">
    <source>
        <dbReference type="ARBA" id="ARBA00005254"/>
    </source>
</evidence>
<dbReference type="Gene3D" id="1.10.12.10">
    <property type="entry name" value="Lyase 2-enoyl-coa Hydratase, Chain A, domain 2"/>
    <property type="match status" value="1"/>
</dbReference>
<accession>A0ABX0C3A8</accession>
<evidence type="ECO:0000313" key="3">
    <source>
        <dbReference type="Proteomes" id="UP000470404"/>
    </source>
</evidence>
<gene>
    <name evidence="2" type="ORF">G3I59_37160</name>
</gene>